<gene>
    <name evidence="9" type="ORF">D9613_002846</name>
</gene>
<dbReference type="CDD" id="cd04661">
    <property type="entry name" value="NUDIX_MRP_L46"/>
    <property type="match status" value="1"/>
</dbReference>
<organism evidence="9 10">
    <name type="scientific">Agrocybe pediades</name>
    <dbReference type="NCBI Taxonomy" id="84607"/>
    <lineage>
        <taxon>Eukaryota</taxon>
        <taxon>Fungi</taxon>
        <taxon>Dikarya</taxon>
        <taxon>Basidiomycota</taxon>
        <taxon>Agaricomycotina</taxon>
        <taxon>Agaricomycetes</taxon>
        <taxon>Agaricomycetidae</taxon>
        <taxon>Agaricales</taxon>
        <taxon>Agaricineae</taxon>
        <taxon>Strophariaceae</taxon>
        <taxon>Agrocybe</taxon>
    </lineage>
</organism>
<evidence type="ECO:0000313" key="9">
    <source>
        <dbReference type="EMBL" id="KAF4615327.1"/>
    </source>
</evidence>
<name>A0A8H4VMR9_9AGAR</name>
<dbReference type="SUPFAM" id="SSF55811">
    <property type="entry name" value="Nudix"/>
    <property type="match status" value="1"/>
</dbReference>
<keyword evidence="5" id="KW-0496">Mitochondrion</keyword>
<dbReference type="PANTHER" id="PTHR13124">
    <property type="entry name" value="39S RIBOSOMAL PROTEIN L46, MITOCHONDRIAL PRECURSOR-RELATED"/>
    <property type="match status" value="1"/>
</dbReference>
<comment type="caution">
    <text evidence="9">The sequence shown here is derived from an EMBL/GenBank/DDBJ whole genome shotgun (WGS) entry which is preliminary data.</text>
</comment>
<evidence type="ECO:0000256" key="2">
    <source>
        <dbReference type="ARBA" id="ARBA00009070"/>
    </source>
</evidence>
<evidence type="ECO:0000256" key="5">
    <source>
        <dbReference type="ARBA" id="ARBA00023128"/>
    </source>
</evidence>
<dbReference type="GO" id="GO:0005762">
    <property type="term" value="C:mitochondrial large ribosomal subunit"/>
    <property type="evidence" value="ECO:0007669"/>
    <property type="project" value="TreeGrafter"/>
</dbReference>
<sequence length="295" mass="33405">MLSRTCSRNVVVGLSLRRALATEATTQTPGQPHENVGRVKKASKPGVSTSVILNRSPILTRPPTPFELAYYSYQARIRRSLHNPFPNDFYFKQGTLTETRFNIEERKRERLAFGPGFLEKEDISEEKRLANIAAVEQLAQQEGEGEELMPRTHAADVQGDVKSLDRRGHRNLYLLLHSVEGGKDVWRFPQGEAEKGLFLHQAAQKELHSACGDNMDAWIVGKTPVGVHKLQNTPSQDPASESEHVVFFFKAHIMAGQVIPTRESIKDFAWLTKEEIGDRVDQHYWDSIKDILSDY</sequence>
<evidence type="ECO:0000256" key="3">
    <source>
        <dbReference type="ARBA" id="ARBA00022946"/>
    </source>
</evidence>
<evidence type="ECO:0000256" key="4">
    <source>
        <dbReference type="ARBA" id="ARBA00022980"/>
    </source>
</evidence>
<keyword evidence="3" id="KW-0809">Transit peptide</keyword>
<comment type="similarity">
    <text evidence="2">Belongs to the mitochondrion-specific ribosomal protein mL46 family.</text>
</comment>
<accession>A0A8H4VMR9</accession>
<dbReference type="InterPro" id="IPR021757">
    <property type="entry name" value="Ribosomal_mL46_N"/>
</dbReference>
<evidence type="ECO:0000256" key="7">
    <source>
        <dbReference type="ARBA" id="ARBA00035190"/>
    </source>
</evidence>
<dbReference type="Gene3D" id="3.90.79.10">
    <property type="entry name" value="Nucleoside Triphosphate Pyrophosphohydrolase"/>
    <property type="match status" value="1"/>
</dbReference>
<evidence type="ECO:0000259" key="8">
    <source>
        <dbReference type="Pfam" id="PF11788"/>
    </source>
</evidence>
<dbReference type="InterPro" id="IPR033650">
    <property type="entry name" value="Ribosomal_mL46_NUDIX"/>
</dbReference>
<reference evidence="9 10" key="1">
    <citation type="submission" date="2019-12" db="EMBL/GenBank/DDBJ databases">
        <authorList>
            <person name="Floudas D."/>
            <person name="Bentzer J."/>
            <person name="Ahren D."/>
            <person name="Johansson T."/>
            <person name="Persson P."/>
            <person name="Tunlid A."/>
        </authorList>
    </citation>
    <scope>NUCLEOTIDE SEQUENCE [LARGE SCALE GENOMIC DNA]</scope>
    <source>
        <strain evidence="9 10">CBS 102.39</strain>
    </source>
</reference>
<keyword evidence="4" id="KW-0689">Ribosomal protein</keyword>
<dbReference type="InterPro" id="IPR040008">
    <property type="entry name" value="Ribosomal_mL46"/>
</dbReference>
<evidence type="ECO:0000256" key="6">
    <source>
        <dbReference type="ARBA" id="ARBA00023274"/>
    </source>
</evidence>
<dbReference type="Proteomes" id="UP000521872">
    <property type="component" value="Unassembled WGS sequence"/>
</dbReference>
<dbReference type="AlphaFoldDB" id="A0A8H4VMR9"/>
<evidence type="ECO:0000313" key="10">
    <source>
        <dbReference type="Proteomes" id="UP000521872"/>
    </source>
</evidence>
<dbReference type="Pfam" id="PF11788">
    <property type="entry name" value="MRP-L46"/>
    <property type="match status" value="1"/>
</dbReference>
<dbReference type="PANTHER" id="PTHR13124:SF12">
    <property type="entry name" value="LARGE RIBOSOMAL SUBUNIT PROTEIN ML46"/>
    <property type="match status" value="1"/>
</dbReference>
<keyword evidence="10" id="KW-1185">Reference proteome</keyword>
<proteinExistence type="inferred from homology"/>
<dbReference type="GO" id="GO:0003735">
    <property type="term" value="F:structural constituent of ribosome"/>
    <property type="evidence" value="ECO:0007669"/>
    <property type="project" value="InterPro"/>
</dbReference>
<evidence type="ECO:0000256" key="1">
    <source>
        <dbReference type="ARBA" id="ARBA00004173"/>
    </source>
</evidence>
<keyword evidence="6" id="KW-0687">Ribonucleoprotein</keyword>
<protein>
    <recommendedName>
        <fullName evidence="7">Large ribosomal subunit protein mL46</fullName>
    </recommendedName>
</protein>
<comment type="subcellular location">
    <subcellularLocation>
        <location evidence="1">Mitochondrion</location>
    </subcellularLocation>
</comment>
<dbReference type="EMBL" id="JAACJL010000044">
    <property type="protein sequence ID" value="KAF4615327.1"/>
    <property type="molecule type" value="Genomic_DNA"/>
</dbReference>
<feature type="domain" description="Large ribosomal subunit protein mL46 N-terminal" evidence="8">
    <location>
        <begin position="46"/>
        <end position="135"/>
    </location>
</feature>
<dbReference type="InterPro" id="IPR015797">
    <property type="entry name" value="NUDIX_hydrolase-like_dom_sf"/>
</dbReference>